<gene>
    <name evidence="2" type="ORF">CORT_0A09470</name>
</gene>
<organism evidence="2 3">
    <name type="scientific">Candida orthopsilosis (strain 90-125)</name>
    <name type="common">Yeast</name>
    <dbReference type="NCBI Taxonomy" id="1136231"/>
    <lineage>
        <taxon>Eukaryota</taxon>
        <taxon>Fungi</taxon>
        <taxon>Dikarya</taxon>
        <taxon>Ascomycota</taxon>
        <taxon>Saccharomycotina</taxon>
        <taxon>Pichiomycetes</taxon>
        <taxon>Debaryomycetaceae</taxon>
        <taxon>Candida/Lodderomyces clade</taxon>
        <taxon>Candida</taxon>
    </lineage>
</organism>
<reference evidence="2 3" key="1">
    <citation type="journal article" date="2012" name="PLoS ONE">
        <title>Sequence and analysis of the genome of the pathogenic yeast Candida orthopsilosis.</title>
        <authorList>
            <person name="Riccombeni A."/>
            <person name="Vidanes G."/>
            <person name="Proux-Wera E."/>
            <person name="Wolfe K.H."/>
            <person name="Butler G."/>
        </authorList>
    </citation>
    <scope>NUCLEOTIDE SEQUENCE [LARGE SCALE GENOMIC DNA]</scope>
    <source>
        <strain evidence="2 3">Co 90-125</strain>
    </source>
</reference>
<name>H8WYL7_CANO9</name>
<feature type="transmembrane region" description="Helical" evidence="1">
    <location>
        <begin position="79"/>
        <end position="97"/>
    </location>
</feature>
<dbReference type="OrthoDB" id="10426449at2759"/>
<dbReference type="AlphaFoldDB" id="H8WYL7"/>
<dbReference type="EMBL" id="HE681719">
    <property type="protein sequence ID" value="CCG21332.1"/>
    <property type="molecule type" value="Genomic_DNA"/>
</dbReference>
<dbReference type="KEGG" id="cot:CORT_0A09470"/>
<sequence length="142" mass="15625">MVQGSANYEKEDHCSNEGDLEKQFHNSEKIDVELNPIVDDTANKTTTQERNTFLDKIQSSNVFIISFGGSMGILNPDPGFSIIVGTGLFIFVGQHLAMKRRLSSNISVKNRLGSIIILHTLVELAVVILAMIKVIRAIANVI</sequence>
<accession>H8WYL7</accession>
<feature type="transmembrane region" description="Helical" evidence="1">
    <location>
        <begin position="117"/>
        <end position="139"/>
    </location>
</feature>
<dbReference type="Proteomes" id="UP000005018">
    <property type="component" value="Chromosome 1"/>
</dbReference>
<evidence type="ECO:0000313" key="3">
    <source>
        <dbReference type="Proteomes" id="UP000005018"/>
    </source>
</evidence>
<keyword evidence="1" id="KW-0472">Membrane</keyword>
<evidence type="ECO:0000256" key="1">
    <source>
        <dbReference type="SAM" id="Phobius"/>
    </source>
</evidence>
<proteinExistence type="predicted"/>
<dbReference type="GeneID" id="14537710"/>
<dbReference type="RefSeq" id="XP_003866771.1">
    <property type="nucleotide sequence ID" value="XM_003866723.1"/>
</dbReference>
<protein>
    <submittedName>
        <fullName evidence="2">Uncharacterized protein</fullName>
    </submittedName>
</protein>
<dbReference type="HOGENOM" id="CLU_1815545_0_0_1"/>
<keyword evidence="3" id="KW-1185">Reference proteome</keyword>
<evidence type="ECO:0000313" key="2">
    <source>
        <dbReference type="EMBL" id="CCG21332.1"/>
    </source>
</evidence>
<keyword evidence="1" id="KW-1133">Transmembrane helix</keyword>
<keyword evidence="1" id="KW-0812">Transmembrane</keyword>